<sequence length="197" mass="22043">MASNMNYEKKKMNPVLWLLFAVIIPLFIVIVIIVVILNFAGFSVMDWTKEKGSELPVISNFITSPEEDALEEEISRLTEELETQTNELEQMETYIADLETTIDQMEQEAEQEELGSPPDEPAEQEEESVAGETDKSLRDMAKTFEKMKAASAAAILAKMDEEQIVLILNEIPSDARGDILQAMEAELAAKLAAKMLN</sequence>
<evidence type="ECO:0000313" key="4">
    <source>
        <dbReference type="EMBL" id="GGN49741.1"/>
    </source>
</evidence>
<dbReference type="InterPro" id="IPR038076">
    <property type="entry name" value="MgtE_N_sf"/>
</dbReference>
<gene>
    <name evidence="4" type="ORF">GCM10007971_02640</name>
</gene>
<dbReference type="Proteomes" id="UP000624041">
    <property type="component" value="Unassembled WGS sequence"/>
</dbReference>
<keyword evidence="2" id="KW-1133">Transmembrane helix</keyword>
<proteinExistence type="predicted"/>
<dbReference type="InterPro" id="IPR006668">
    <property type="entry name" value="Mg_transptr_MgtE_intracell_dom"/>
</dbReference>
<reference evidence="4" key="1">
    <citation type="journal article" date="2014" name="Int. J. Syst. Evol. Microbiol.">
        <title>Complete genome sequence of Corynebacterium casei LMG S-19264T (=DSM 44701T), isolated from a smear-ripened cheese.</title>
        <authorList>
            <consortium name="US DOE Joint Genome Institute (JGI-PGF)"/>
            <person name="Walter F."/>
            <person name="Albersmeier A."/>
            <person name="Kalinowski J."/>
            <person name="Ruckert C."/>
        </authorList>
    </citation>
    <scope>NUCLEOTIDE SEQUENCE</scope>
    <source>
        <strain evidence="4">JCM 17251</strain>
    </source>
</reference>
<keyword evidence="2" id="KW-0812">Transmembrane</keyword>
<dbReference type="Gene3D" id="1.25.60.10">
    <property type="entry name" value="MgtE N-terminal domain-like"/>
    <property type="match status" value="1"/>
</dbReference>
<keyword evidence="5" id="KW-1185">Reference proteome</keyword>
<feature type="compositionally biased region" description="Acidic residues" evidence="1">
    <location>
        <begin position="120"/>
        <end position="129"/>
    </location>
</feature>
<evidence type="ECO:0000256" key="2">
    <source>
        <dbReference type="SAM" id="Phobius"/>
    </source>
</evidence>
<feature type="transmembrane region" description="Helical" evidence="2">
    <location>
        <begin position="15"/>
        <end position="41"/>
    </location>
</feature>
<evidence type="ECO:0000259" key="3">
    <source>
        <dbReference type="Pfam" id="PF03448"/>
    </source>
</evidence>
<dbReference type="Pfam" id="PF03448">
    <property type="entry name" value="MgtE_N"/>
    <property type="match status" value="1"/>
</dbReference>
<accession>A0A918CYI3</accession>
<dbReference type="SUPFAM" id="SSF158791">
    <property type="entry name" value="MgtE N-terminal domain-like"/>
    <property type="match status" value="1"/>
</dbReference>
<evidence type="ECO:0000256" key="1">
    <source>
        <dbReference type="SAM" id="MobiDB-lite"/>
    </source>
</evidence>
<comment type="caution">
    <text evidence="4">The sequence shown here is derived from an EMBL/GenBank/DDBJ whole genome shotgun (WGS) entry which is preliminary data.</text>
</comment>
<protein>
    <recommendedName>
        <fullName evidence="3">Magnesium transporter MgtE intracellular domain-containing protein</fullName>
    </recommendedName>
</protein>
<evidence type="ECO:0000313" key="5">
    <source>
        <dbReference type="Proteomes" id="UP000624041"/>
    </source>
</evidence>
<feature type="region of interest" description="Disordered" evidence="1">
    <location>
        <begin position="106"/>
        <end position="135"/>
    </location>
</feature>
<organism evidence="4 5">
    <name type="scientific">Oceanobacillus indicireducens</name>
    <dbReference type="NCBI Taxonomy" id="1004261"/>
    <lineage>
        <taxon>Bacteria</taxon>
        <taxon>Bacillati</taxon>
        <taxon>Bacillota</taxon>
        <taxon>Bacilli</taxon>
        <taxon>Bacillales</taxon>
        <taxon>Bacillaceae</taxon>
        <taxon>Oceanobacillus</taxon>
    </lineage>
</organism>
<dbReference type="RefSeq" id="WP_229782520.1">
    <property type="nucleotide sequence ID" value="NZ_BMOS01000001.1"/>
</dbReference>
<dbReference type="EMBL" id="BMOS01000001">
    <property type="protein sequence ID" value="GGN49741.1"/>
    <property type="molecule type" value="Genomic_DNA"/>
</dbReference>
<dbReference type="AlphaFoldDB" id="A0A918CYI3"/>
<feature type="domain" description="Magnesium transporter MgtE intracellular" evidence="3">
    <location>
        <begin position="139"/>
        <end position="195"/>
    </location>
</feature>
<name>A0A918CYI3_9BACI</name>
<keyword evidence="2" id="KW-0472">Membrane</keyword>
<reference evidence="4" key="2">
    <citation type="submission" date="2020-09" db="EMBL/GenBank/DDBJ databases">
        <authorList>
            <person name="Sun Q."/>
            <person name="Ohkuma M."/>
        </authorList>
    </citation>
    <scope>NUCLEOTIDE SEQUENCE</scope>
    <source>
        <strain evidence="4">JCM 17251</strain>
    </source>
</reference>